<reference evidence="1 2" key="1">
    <citation type="submission" date="2018-03" db="EMBL/GenBank/DDBJ databases">
        <authorList>
            <person name="Fogelqvist J."/>
        </authorList>
    </citation>
    <scope>NUCLEOTIDE SEQUENCE [LARGE SCALE GENOMIC DNA]</scope>
</reference>
<dbReference type="AlphaFoldDB" id="A0A3P3YHZ1"/>
<dbReference type="Proteomes" id="UP000290189">
    <property type="component" value="Unassembled WGS sequence"/>
</dbReference>
<keyword evidence="1" id="KW-0496">Mitochondrion</keyword>
<proteinExistence type="predicted"/>
<dbReference type="EMBL" id="OVEO01000012">
    <property type="protein sequence ID" value="SPQ99811.1"/>
    <property type="molecule type" value="Genomic_DNA"/>
</dbReference>
<accession>A0A3P3YHZ1</accession>
<protein>
    <submittedName>
        <fullName evidence="1">Uncharacterized protein</fullName>
    </submittedName>
</protein>
<evidence type="ECO:0000313" key="2">
    <source>
        <dbReference type="Proteomes" id="UP000290189"/>
    </source>
</evidence>
<organism evidence="1 2">
    <name type="scientific">Plasmodiophora brassicae</name>
    <name type="common">Clubroot disease agent</name>
    <dbReference type="NCBI Taxonomy" id="37360"/>
    <lineage>
        <taxon>Eukaryota</taxon>
        <taxon>Sar</taxon>
        <taxon>Rhizaria</taxon>
        <taxon>Endomyxa</taxon>
        <taxon>Phytomyxea</taxon>
        <taxon>Plasmodiophorida</taxon>
        <taxon>Plasmodiophoridae</taxon>
        <taxon>Plasmodiophora</taxon>
    </lineage>
</organism>
<geneLocation type="mitochondrion" evidence="1"/>
<evidence type="ECO:0000313" key="1">
    <source>
        <dbReference type="EMBL" id="SPQ99811.1"/>
    </source>
</evidence>
<sequence>MPVPDRLHSAGDVGVLWERPLPRNSQIASCGNDVQYNPSADVLYWRRSGRRALWVSSVRLGELRLWTMLQSNELVWYDAATLCRPDLHASDQCPNNDNDVGTNDNNDDEPAVAINKAYFNSTIRKKQTNVDALCDAIQESASS</sequence>
<gene>
    <name evidence="1" type="ORF">PLBR_LOCUS7026</name>
</gene>
<name>A0A3P3YHZ1_PLABS</name>